<evidence type="ECO:0000259" key="1">
    <source>
        <dbReference type="Pfam" id="PF03781"/>
    </source>
</evidence>
<proteinExistence type="predicted"/>
<dbReference type="PANTHER" id="PTHR23150:SF19">
    <property type="entry name" value="FORMYLGLYCINE-GENERATING ENZYME"/>
    <property type="match status" value="1"/>
</dbReference>
<dbReference type="Proteomes" id="UP000654482">
    <property type="component" value="Unassembled WGS sequence"/>
</dbReference>
<dbReference type="GO" id="GO:0120147">
    <property type="term" value="F:formylglycine-generating oxidase activity"/>
    <property type="evidence" value="ECO:0007669"/>
    <property type="project" value="TreeGrafter"/>
</dbReference>
<dbReference type="InterPro" id="IPR016187">
    <property type="entry name" value="CTDL_fold"/>
</dbReference>
<dbReference type="AlphaFoldDB" id="A0A8J7E0A0"/>
<name>A0A8J7E0A0_9CYAN</name>
<dbReference type="PANTHER" id="PTHR23150">
    <property type="entry name" value="SULFATASE MODIFYING FACTOR 1, 2"/>
    <property type="match status" value="1"/>
</dbReference>
<dbReference type="InterPro" id="IPR005532">
    <property type="entry name" value="SUMF_dom"/>
</dbReference>
<gene>
    <name evidence="2" type="ORF">IQ249_22380</name>
</gene>
<dbReference type="Pfam" id="PF03781">
    <property type="entry name" value="FGE-sulfatase"/>
    <property type="match status" value="1"/>
</dbReference>
<organism evidence="2 3">
    <name type="scientific">Lusitaniella coriacea LEGE 07157</name>
    <dbReference type="NCBI Taxonomy" id="945747"/>
    <lineage>
        <taxon>Bacteria</taxon>
        <taxon>Bacillati</taxon>
        <taxon>Cyanobacteriota</taxon>
        <taxon>Cyanophyceae</taxon>
        <taxon>Spirulinales</taxon>
        <taxon>Lusitaniellaceae</taxon>
        <taxon>Lusitaniella</taxon>
    </lineage>
</organism>
<keyword evidence="3" id="KW-1185">Reference proteome</keyword>
<evidence type="ECO:0000313" key="3">
    <source>
        <dbReference type="Proteomes" id="UP000654482"/>
    </source>
</evidence>
<sequence>MLPSKFWRRTALRKAESVWMSSRTPGANNLHWQVESQTPWEEDGGSPAGFPVPVVTFNPYALGVWAQTVAGLGGTQIAGYSFTKTSSRLALLPSIPSFEDFIATTSPTARRLAALMAAVPVQLPIARLIQQTMLPQSDTTHLAEVFLSGILRRENDCDDPERRLYRFVGEMRKNLLDSIPRSEALRAIDRISAYVARRAGLSIQDFRALLMFPSERGKGEFGLEIDAFGRVAVEVLKYLGGELAAFAEELEGNVVAAAMAAHGEVSSPEPTLKTFSFDVATLVVVETQVFTFDVATLERRRGVKGSAGGWVIQRQKQEATGIIEVLEGDVPLELMEIPGGTFMMGSSEDEPRRFESESPQHEVRVPPFYLGRFPVTQAQWRVVAGWEKVERELDPDPSHFKEPYEEYDRLSRPVEQVSWYDAVEFCARLSRETGWEYRLPSEAEWEYACRSVISHQSSVISESSENPAYPPFHFGEMISTEVANYHGNYTYGEGEKGEYREQTTPVGYFQVANGFGLYDMHGNVWEWCADPWHENYEGAPNDGSVWQSSYKNTTKVRRGGSWFNGPGYCRSAYRDYYYPDSRSYNFGFRVARSAPRTP</sequence>
<evidence type="ECO:0000313" key="2">
    <source>
        <dbReference type="EMBL" id="MBE9118640.1"/>
    </source>
</evidence>
<dbReference type="InterPro" id="IPR042095">
    <property type="entry name" value="SUMF_sf"/>
</dbReference>
<reference evidence="2" key="1">
    <citation type="submission" date="2020-10" db="EMBL/GenBank/DDBJ databases">
        <authorList>
            <person name="Castelo-Branco R."/>
            <person name="Eusebio N."/>
            <person name="Adriana R."/>
            <person name="Vieira A."/>
            <person name="Brugerolle De Fraissinette N."/>
            <person name="Rezende De Castro R."/>
            <person name="Schneider M.P."/>
            <person name="Vasconcelos V."/>
            <person name="Leao P.N."/>
        </authorList>
    </citation>
    <scope>NUCLEOTIDE SEQUENCE</scope>
    <source>
        <strain evidence="2">LEGE 07157</strain>
    </source>
</reference>
<accession>A0A8J7E0A0</accession>
<dbReference type="InterPro" id="IPR051043">
    <property type="entry name" value="Sulfatase_Mod_Factor_Kinase"/>
</dbReference>
<dbReference type="Gene3D" id="3.90.1580.10">
    <property type="entry name" value="paralog of FGE (formylglycine-generating enzyme)"/>
    <property type="match status" value="1"/>
</dbReference>
<dbReference type="EMBL" id="JADEWZ010000054">
    <property type="protein sequence ID" value="MBE9118640.1"/>
    <property type="molecule type" value="Genomic_DNA"/>
</dbReference>
<feature type="domain" description="Sulfatase-modifying factor enzyme-like" evidence="1">
    <location>
        <begin position="334"/>
        <end position="592"/>
    </location>
</feature>
<dbReference type="SUPFAM" id="SSF56436">
    <property type="entry name" value="C-type lectin-like"/>
    <property type="match status" value="1"/>
</dbReference>
<comment type="caution">
    <text evidence="2">The sequence shown here is derived from an EMBL/GenBank/DDBJ whole genome shotgun (WGS) entry which is preliminary data.</text>
</comment>
<protein>
    <submittedName>
        <fullName evidence="2">Formylglycine-generating enzyme family protein</fullName>
    </submittedName>
</protein>